<feature type="transmembrane region" description="Helical" evidence="5">
    <location>
        <begin position="178"/>
        <end position="207"/>
    </location>
</feature>
<proteinExistence type="inferred from homology"/>
<evidence type="ECO:0000256" key="4">
    <source>
        <dbReference type="SAM" id="MobiDB-lite"/>
    </source>
</evidence>
<evidence type="ECO:0000256" key="3">
    <source>
        <dbReference type="ARBA" id="ARBA00022679"/>
    </source>
</evidence>
<feature type="region of interest" description="Disordered" evidence="4">
    <location>
        <begin position="1"/>
        <end position="46"/>
    </location>
</feature>
<keyword evidence="3" id="KW-0808">Transferase</keyword>
<dbReference type="GO" id="GO:0008168">
    <property type="term" value="F:methyltransferase activity"/>
    <property type="evidence" value="ECO:0007669"/>
    <property type="project" value="UniProtKB-KW"/>
</dbReference>
<keyword evidence="2" id="KW-0489">Methyltransferase</keyword>
<keyword evidence="5" id="KW-1133">Transmembrane helix</keyword>
<dbReference type="AlphaFoldDB" id="A0A9W8AC98"/>
<dbReference type="GO" id="GO:0032259">
    <property type="term" value="P:methylation"/>
    <property type="evidence" value="ECO:0007669"/>
    <property type="project" value="UniProtKB-KW"/>
</dbReference>
<dbReference type="EMBL" id="JANBPT010000382">
    <property type="protein sequence ID" value="KAJ1922646.1"/>
    <property type="molecule type" value="Genomic_DNA"/>
</dbReference>
<evidence type="ECO:0000256" key="2">
    <source>
        <dbReference type="ARBA" id="ARBA00022603"/>
    </source>
</evidence>
<evidence type="ECO:0008006" key="8">
    <source>
        <dbReference type="Google" id="ProtNLM"/>
    </source>
</evidence>
<feature type="compositionally biased region" description="Polar residues" evidence="4">
    <location>
        <begin position="37"/>
        <end position="46"/>
    </location>
</feature>
<name>A0A9W8AC98_9FUNG</name>
<evidence type="ECO:0000256" key="5">
    <source>
        <dbReference type="SAM" id="Phobius"/>
    </source>
</evidence>
<evidence type="ECO:0000313" key="7">
    <source>
        <dbReference type="Proteomes" id="UP001150569"/>
    </source>
</evidence>
<dbReference type="OrthoDB" id="2016285at2759"/>
<dbReference type="CDD" id="cd02440">
    <property type="entry name" value="AdoMet_MTases"/>
    <property type="match status" value="1"/>
</dbReference>
<comment type="caution">
    <text evidence="6">The sequence shown here is derived from an EMBL/GenBank/DDBJ whole genome shotgun (WGS) entry which is preliminary data.</text>
</comment>
<accession>A0A9W8AC98</accession>
<dbReference type="Proteomes" id="UP001150569">
    <property type="component" value="Unassembled WGS sequence"/>
</dbReference>
<reference evidence="6" key="1">
    <citation type="submission" date="2022-07" db="EMBL/GenBank/DDBJ databases">
        <title>Phylogenomic reconstructions and comparative analyses of Kickxellomycotina fungi.</title>
        <authorList>
            <person name="Reynolds N.K."/>
            <person name="Stajich J.E."/>
            <person name="Barry K."/>
            <person name="Grigoriev I.V."/>
            <person name="Crous P."/>
            <person name="Smith M.E."/>
        </authorList>
    </citation>
    <scope>NUCLEOTIDE SEQUENCE</scope>
    <source>
        <strain evidence="6">RSA 861</strain>
    </source>
</reference>
<evidence type="ECO:0000313" key="6">
    <source>
        <dbReference type="EMBL" id="KAJ1922646.1"/>
    </source>
</evidence>
<keyword evidence="7" id="KW-1185">Reference proteome</keyword>
<evidence type="ECO:0000256" key="1">
    <source>
        <dbReference type="ARBA" id="ARBA00008361"/>
    </source>
</evidence>
<feature type="transmembrane region" description="Helical" evidence="5">
    <location>
        <begin position="100"/>
        <end position="120"/>
    </location>
</feature>
<protein>
    <recommendedName>
        <fullName evidence="8">PABS domain-containing protein</fullName>
    </recommendedName>
</protein>
<dbReference type="InterPro" id="IPR051419">
    <property type="entry name" value="Lys/N-term_MeTrsfase_sf"/>
</dbReference>
<dbReference type="NCBIfam" id="NF037959">
    <property type="entry name" value="MFS_SpdSyn"/>
    <property type="match status" value="1"/>
</dbReference>
<comment type="similarity">
    <text evidence="1">Belongs to the methyltransferase superfamily.</text>
</comment>
<dbReference type="InterPro" id="IPR029063">
    <property type="entry name" value="SAM-dependent_MTases_sf"/>
</dbReference>
<dbReference type="PANTHER" id="PTHR12176:SF59">
    <property type="entry name" value="METHYLTRANSFERASE DOMAIN-CONTAINING PROTEIN-RELATED"/>
    <property type="match status" value="1"/>
</dbReference>
<sequence length="661" mass="71216">MPSSASKFKPGTRARAARRNAANTDSPPIPDTPSSPAGSPSPLTERSTAASLADPIVRLGGLLIGSASSILLLGTLLYVSPRFLEPVYGNVFAGLYFRPALVTCYALGSLTAGWLVGRCAHARTAPAVHRTLLATAAELLAWSTLALPLSLEALRWLFPYRLTFGPWLGPHITQLGHAYPLAVLAGAVGAVATELVFAGPTWAAIAVRAPSRTGLQSTVIRLSLLALRTTLAFTLARVVVDRAGFTTPIHTCSTVLGLTFQTILASALLYLLDAASTPATPTGTSTVPNVGRDRPRGTGWSRKAVPLVVALILIARARLREPVCIPGLIPDYHAKSADFTVLDRAESVTGWVSVIDNQRDGYLALRGGNSLIGGRWKRPTESIFLIFYSMEGARLLNPPYRQSSPVAKGATGAPTAPRGLQIGLGVGIIADSLQRAGFQMDIVEIDPAVYRFAREYFGLAEPHGVYLQDGRAFIEQGNLTDAYDYVFHDVFTGGSVPATLFSVEALTHIRRILKPSGILALNIVGSQRPPLNRALLFVWKTLTAVFPHVGCHAEESDDANHVVNMVFFASVERALPTGRPGVFRTPTREELGDVYLRREAYRLLRERPLVDLGTTLNSSQLAELAPVTDAHNPLASQQIGSAEQHWQNMNKILPPETWEVY</sequence>
<keyword evidence="5" id="KW-0472">Membrane</keyword>
<dbReference type="SUPFAM" id="SSF53335">
    <property type="entry name" value="S-adenosyl-L-methionine-dependent methyltransferases"/>
    <property type="match status" value="1"/>
</dbReference>
<dbReference type="PANTHER" id="PTHR12176">
    <property type="entry name" value="SAM-DEPENDENT METHYLTRANSFERASE SUPERFAMILY PROTEIN"/>
    <property type="match status" value="1"/>
</dbReference>
<feature type="transmembrane region" description="Helical" evidence="5">
    <location>
        <begin position="219"/>
        <end position="240"/>
    </location>
</feature>
<keyword evidence="5" id="KW-0812">Transmembrane</keyword>
<organism evidence="6 7">
    <name type="scientific">Tieghemiomyces parasiticus</name>
    <dbReference type="NCBI Taxonomy" id="78921"/>
    <lineage>
        <taxon>Eukaryota</taxon>
        <taxon>Fungi</taxon>
        <taxon>Fungi incertae sedis</taxon>
        <taxon>Zoopagomycota</taxon>
        <taxon>Kickxellomycotina</taxon>
        <taxon>Dimargaritomycetes</taxon>
        <taxon>Dimargaritales</taxon>
        <taxon>Dimargaritaceae</taxon>
        <taxon>Tieghemiomyces</taxon>
    </lineage>
</organism>
<gene>
    <name evidence="6" type="ORF">IWQ60_006386</name>
</gene>
<feature type="transmembrane region" description="Helical" evidence="5">
    <location>
        <begin position="56"/>
        <end position="80"/>
    </location>
</feature>
<dbReference type="Gene3D" id="3.40.50.150">
    <property type="entry name" value="Vaccinia Virus protein VP39"/>
    <property type="match status" value="1"/>
</dbReference>